<comment type="caution">
    <text evidence="9">The sequence shown here is derived from an EMBL/GenBank/DDBJ whole genome shotgun (WGS) entry which is preliminary data.</text>
</comment>
<feature type="domain" description="PTS EIIB type-4" evidence="8">
    <location>
        <begin position="1"/>
        <end position="160"/>
    </location>
</feature>
<dbReference type="PROSITE" id="PS51101">
    <property type="entry name" value="PTS_EIIB_TYPE_4"/>
    <property type="match status" value="1"/>
</dbReference>
<dbReference type="InterPro" id="IPR004720">
    <property type="entry name" value="PTS_IIB_sorbose-sp"/>
</dbReference>
<evidence type="ECO:0000313" key="9">
    <source>
        <dbReference type="EMBL" id="KWZ77286.1"/>
    </source>
</evidence>
<dbReference type="GO" id="GO:0008982">
    <property type="term" value="F:protein-N(PI)-phosphohistidine-sugar phosphotransferase activity"/>
    <property type="evidence" value="ECO:0007669"/>
    <property type="project" value="InterPro"/>
</dbReference>
<dbReference type="OrthoDB" id="9788818at2"/>
<keyword evidence="3" id="KW-0963">Cytoplasm</keyword>
<dbReference type="EMBL" id="LRPM01000057">
    <property type="protein sequence ID" value="KWZ77286.1"/>
    <property type="molecule type" value="Genomic_DNA"/>
</dbReference>
<proteinExistence type="predicted"/>
<evidence type="ECO:0000256" key="1">
    <source>
        <dbReference type="ARBA" id="ARBA00004496"/>
    </source>
</evidence>
<gene>
    <name evidence="9" type="ORF">HMPREF3200_01530</name>
</gene>
<evidence type="ECO:0000259" key="8">
    <source>
        <dbReference type="PROSITE" id="PS51101"/>
    </source>
</evidence>
<evidence type="ECO:0000256" key="3">
    <source>
        <dbReference type="ARBA" id="ARBA00022490"/>
    </source>
</evidence>
<evidence type="ECO:0000256" key="2">
    <source>
        <dbReference type="ARBA" id="ARBA00022448"/>
    </source>
</evidence>
<reference evidence="10" key="1">
    <citation type="submission" date="2016-01" db="EMBL/GenBank/DDBJ databases">
        <authorList>
            <person name="Mitreva M."/>
            <person name="Pepin K.H."/>
            <person name="Mihindukulasuriya K.A."/>
            <person name="Fulton R."/>
            <person name="Fronick C."/>
            <person name="O'Laughlin M."/>
            <person name="Miner T."/>
            <person name="Herter B."/>
            <person name="Rosa B.A."/>
            <person name="Cordes M."/>
            <person name="Tomlinson C."/>
            <person name="Wollam A."/>
            <person name="Palsikar V.B."/>
            <person name="Mardis E.R."/>
            <person name="Wilson R.K."/>
        </authorList>
    </citation>
    <scope>NUCLEOTIDE SEQUENCE [LARGE SCALE GENOMIC DNA]</scope>
    <source>
        <strain evidence="10">MJR8151</strain>
    </source>
</reference>
<protein>
    <submittedName>
        <fullName evidence="9">PTS system sorbose subfamily IIB component</fullName>
    </submittedName>
</protein>
<dbReference type="Proteomes" id="UP000070383">
    <property type="component" value="Unassembled WGS sequence"/>
</dbReference>
<name>A0A133KCJ5_9FIRM</name>
<keyword evidence="5" id="KW-0808">Transferase</keyword>
<dbReference type="STRING" id="33036.HMPREF3200_01530"/>
<dbReference type="PATRIC" id="fig|33036.3.peg.1515"/>
<dbReference type="GO" id="GO:0016301">
    <property type="term" value="F:kinase activity"/>
    <property type="evidence" value="ECO:0007669"/>
    <property type="project" value="UniProtKB-KW"/>
</dbReference>
<organism evidence="9 10">
    <name type="scientific">Anaerococcus tetradius</name>
    <dbReference type="NCBI Taxonomy" id="33036"/>
    <lineage>
        <taxon>Bacteria</taxon>
        <taxon>Bacillati</taxon>
        <taxon>Bacillota</taxon>
        <taxon>Tissierellia</taxon>
        <taxon>Tissierellales</taxon>
        <taxon>Peptoniphilaceae</taxon>
        <taxon>Anaerococcus</taxon>
    </lineage>
</organism>
<dbReference type="InterPro" id="IPR036667">
    <property type="entry name" value="PTS_IIB_sorbose-sp_sf"/>
</dbReference>
<evidence type="ECO:0000256" key="4">
    <source>
        <dbReference type="ARBA" id="ARBA00022597"/>
    </source>
</evidence>
<dbReference type="SUPFAM" id="SSF52728">
    <property type="entry name" value="PTS IIb component"/>
    <property type="match status" value="1"/>
</dbReference>
<keyword evidence="10" id="KW-1185">Reference proteome</keyword>
<sequence length="160" mass="18103">MGKVKLCRIDSRLSHGKVVEVWSKELDTKTVIIANDEVSLDDFRKKVMDLTIPEGISAFYLKVGEVGSFLKNYDEDVFLIVDSASDLEKISQENIEIPEVNIGIIHMAIGKKALTDQVAVDDKDLKIFEDFSKRGADVYVRLSPYSQKMEINSLFDKIDK</sequence>
<keyword evidence="2" id="KW-0813">Transport</keyword>
<dbReference type="GO" id="GO:0009401">
    <property type="term" value="P:phosphoenolpyruvate-dependent sugar phosphotransferase system"/>
    <property type="evidence" value="ECO:0007669"/>
    <property type="project" value="UniProtKB-KW"/>
</dbReference>
<dbReference type="AlphaFoldDB" id="A0A133KCJ5"/>
<keyword evidence="6" id="KW-0598">Phosphotransferase system</keyword>
<dbReference type="Gene3D" id="3.40.35.10">
    <property type="entry name" value="Phosphotransferase system, sorbose subfamily IIB component"/>
    <property type="match status" value="1"/>
</dbReference>
<dbReference type="GO" id="GO:0005737">
    <property type="term" value="C:cytoplasm"/>
    <property type="evidence" value="ECO:0007669"/>
    <property type="project" value="UniProtKB-SubCell"/>
</dbReference>
<evidence type="ECO:0000256" key="7">
    <source>
        <dbReference type="ARBA" id="ARBA00022777"/>
    </source>
</evidence>
<dbReference type="Pfam" id="PF03830">
    <property type="entry name" value="PTSIIB_sorb"/>
    <property type="match status" value="1"/>
</dbReference>
<keyword evidence="7" id="KW-0418">Kinase</keyword>
<comment type="subcellular location">
    <subcellularLocation>
        <location evidence="1">Cytoplasm</location>
    </subcellularLocation>
</comment>
<keyword evidence="4" id="KW-0762">Sugar transport</keyword>
<evidence type="ECO:0000256" key="6">
    <source>
        <dbReference type="ARBA" id="ARBA00022683"/>
    </source>
</evidence>
<dbReference type="RefSeq" id="WP_004837578.1">
    <property type="nucleotide sequence ID" value="NZ_CAMPUE010000005.1"/>
</dbReference>
<evidence type="ECO:0000313" key="10">
    <source>
        <dbReference type="Proteomes" id="UP000070383"/>
    </source>
</evidence>
<evidence type="ECO:0000256" key="5">
    <source>
        <dbReference type="ARBA" id="ARBA00022679"/>
    </source>
</evidence>
<accession>A0A133KCJ5</accession>